<keyword evidence="7" id="KW-0139">CF(1)</keyword>
<keyword evidence="7" id="KW-1003">Cell membrane</keyword>
<evidence type="ECO:0000256" key="2">
    <source>
        <dbReference type="ARBA" id="ARBA00022448"/>
    </source>
</evidence>
<dbReference type="Proteomes" id="UP000464378">
    <property type="component" value="Chromosome"/>
</dbReference>
<proteinExistence type="inferred from homology"/>
<evidence type="ECO:0000313" key="9">
    <source>
        <dbReference type="Proteomes" id="UP000464378"/>
    </source>
</evidence>
<sequence length="212" mass="23831">MISTEATRLETVLDQVESSERLARNYAEALYAVAAKANAVDSVGEELAVLVMDVIHQSPDLTALFSSRAISRVEKQSILEKSLTGKASPLLMDFLNVLNMHDRLDSLRGIYFAYRKIHDEQANRNRVRVRSAVELSAEQQDRLRQTLTSLLGKDTILEVTVDPELLGGIVLQLGDQIRDYSVRTRLGNVRTHLLTRSSYVIQSQRNRFSSDS</sequence>
<dbReference type="InParanoid" id="A0A6C2YQ41"/>
<keyword evidence="9" id="KW-1185">Reference proteome</keyword>
<dbReference type="InterPro" id="IPR026015">
    <property type="entry name" value="ATP_synth_OSCP/delta_N_sf"/>
</dbReference>
<evidence type="ECO:0000256" key="4">
    <source>
        <dbReference type="ARBA" id="ARBA00023065"/>
    </source>
</evidence>
<keyword evidence="4 7" id="KW-0406">Ion transport</keyword>
<keyword evidence="2 7" id="KW-0813">Transport</keyword>
<dbReference type="GO" id="GO:0046933">
    <property type="term" value="F:proton-transporting ATP synthase activity, rotational mechanism"/>
    <property type="evidence" value="ECO:0007669"/>
    <property type="project" value="UniProtKB-UniRule"/>
</dbReference>
<dbReference type="Pfam" id="PF00213">
    <property type="entry name" value="OSCP"/>
    <property type="match status" value="1"/>
</dbReference>
<dbReference type="GO" id="GO:0005886">
    <property type="term" value="C:plasma membrane"/>
    <property type="evidence" value="ECO:0007669"/>
    <property type="project" value="UniProtKB-SubCell"/>
</dbReference>
<evidence type="ECO:0000313" key="8">
    <source>
        <dbReference type="EMBL" id="VIP03467.1"/>
    </source>
</evidence>
<name>A0A6C2YQ41_9BACT</name>
<dbReference type="PANTHER" id="PTHR11910">
    <property type="entry name" value="ATP SYNTHASE DELTA CHAIN"/>
    <property type="match status" value="1"/>
</dbReference>
<dbReference type="HAMAP" id="MF_01416">
    <property type="entry name" value="ATP_synth_delta_bact"/>
    <property type="match status" value="1"/>
</dbReference>
<keyword evidence="6 7" id="KW-0066">ATP synthesis</keyword>
<keyword evidence="5 7" id="KW-0472">Membrane</keyword>
<evidence type="ECO:0000256" key="5">
    <source>
        <dbReference type="ARBA" id="ARBA00023136"/>
    </source>
</evidence>
<reference evidence="8" key="1">
    <citation type="submission" date="2019-04" db="EMBL/GenBank/DDBJ databases">
        <authorList>
            <consortium name="Science for Life Laboratories"/>
        </authorList>
    </citation>
    <scope>NUCLEOTIDE SEQUENCE</scope>
    <source>
        <strain evidence="8">MBLW1</strain>
    </source>
</reference>
<evidence type="ECO:0000256" key="1">
    <source>
        <dbReference type="ARBA" id="ARBA00004370"/>
    </source>
</evidence>
<evidence type="ECO:0000256" key="6">
    <source>
        <dbReference type="ARBA" id="ARBA00023310"/>
    </source>
</evidence>
<dbReference type="AlphaFoldDB" id="A0A6C2YQ41"/>
<evidence type="ECO:0000256" key="3">
    <source>
        <dbReference type="ARBA" id="ARBA00022781"/>
    </source>
</evidence>
<comment type="subcellular location">
    <subcellularLocation>
        <location evidence="7">Cell membrane</location>
        <topology evidence="7">Peripheral membrane protein</topology>
    </subcellularLocation>
    <subcellularLocation>
        <location evidence="1">Membrane</location>
    </subcellularLocation>
</comment>
<comment type="similarity">
    <text evidence="7">Belongs to the ATPase delta chain family.</text>
</comment>
<dbReference type="EMBL" id="LR593887">
    <property type="protein sequence ID" value="VTS04306.1"/>
    <property type="molecule type" value="Genomic_DNA"/>
</dbReference>
<dbReference type="Gene3D" id="1.10.520.20">
    <property type="entry name" value="N-terminal domain of the delta subunit of the F1F0-ATP synthase"/>
    <property type="match status" value="1"/>
</dbReference>
<comment type="function">
    <text evidence="7">This protein is part of the stalk that links CF(0) to CF(1). It either transmits conformational changes from CF(0) to CF(1) or is implicated in proton conduction.</text>
</comment>
<organism evidence="8">
    <name type="scientific">Tuwongella immobilis</name>
    <dbReference type="NCBI Taxonomy" id="692036"/>
    <lineage>
        <taxon>Bacteria</taxon>
        <taxon>Pseudomonadati</taxon>
        <taxon>Planctomycetota</taxon>
        <taxon>Planctomycetia</taxon>
        <taxon>Gemmatales</taxon>
        <taxon>Gemmataceae</taxon>
        <taxon>Tuwongella</taxon>
    </lineage>
</organism>
<dbReference type="InterPro" id="IPR000711">
    <property type="entry name" value="ATPase_OSCP/dsu"/>
</dbReference>
<dbReference type="EMBL" id="LR586016">
    <property type="protein sequence ID" value="VIP03467.1"/>
    <property type="molecule type" value="Genomic_DNA"/>
</dbReference>
<dbReference type="RefSeq" id="WP_162658550.1">
    <property type="nucleotide sequence ID" value="NZ_LR593887.1"/>
</dbReference>
<gene>
    <name evidence="7" type="primary">atpH</name>
    <name evidence="8" type="ORF">GMBLW1_04930</name>
</gene>
<dbReference type="SUPFAM" id="SSF47928">
    <property type="entry name" value="N-terminal domain of the delta subunit of the F1F0-ATP synthase"/>
    <property type="match status" value="1"/>
</dbReference>
<dbReference type="KEGG" id="tim:GMBLW1_04930"/>
<dbReference type="FunCoup" id="A0A6C2YQ41">
    <property type="interactions" value="369"/>
</dbReference>
<comment type="function">
    <text evidence="7">F(1)F(0) ATP synthase produces ATP from ADP in the presence of a proton or sodium gradient. F-type ATPases consist of two structural domains, F(1) containing the extramembraneous catalytic core and F(0) containing the membrane proton channel, linked together by a central stalk and a peripheral stalk. During catalysis, ATP synthesis in the catalytic domain of F(1) is coupled via a rotary mechanism of the central stalk subunits to proton translocation.</text>
</comment>
<dbReference type="PRINTS" id="PR00125">
    <property type="entry name" value="ATPASEDELTA"/>
</dbReference>
<dbReference type="GO" id="GO:0045259">
    <property type="term" value="C:proton-transporting ATP synthase complex"/>
    <property type="evidence" value="ECO:0007669"/>
    <property type="project" value="UniProtKB-KW"/>
</dbReference>
<protein>
    <recommendedName>
        <fullName evidence="7">ATP synthase subunit delta</fullName>
    </recommendedName>
    <alternativeName>
        <fullName evidence="7">ATP synthase F(1) sector subunit delta</fullName>
    </alternativeName>
    <alternativeName>
        <fullName evidence="7">F-type ATPase subunit delta</fullName>
        <shortName evidence="7">F-ATPase subunit delta</shortName>
    </alternativeName>
</protein>
<keyword evidence="3 7" id="KW-0375">Hydrogen ion transport</keyword>
<evidence type="ECO:0000256" key="7">
    <source>
        <dbReference type="HAMAP-Rule" id="MF_01416"/>
    </source>
</evidence>
<dbReference type="NCBIfam" id="TIGR01145">
    <property type="entry name" value="ATP_synt_delta"/>
    <property type="match status" value="1"/>
</dbReference>
<accession>A0A6C2YQ41</accession>